<keyword evidence="4" id="KW-0808">Transferase</keyword>
<dbReference type="InterPro" id="IPR002659">
    <property type="entry name" value="Glyco_trans_31"/>
</dbReference>
<dbReference type="AlphaFoldDB" id="A0A0L6UYI8"/>
<dbReference type="GO" id="GO:0016758">
    <property type="term" value="F:hexosyltransferase activity"/>
    <property type="evidence" value="ECO:0007669"/>
    <property type="project" value="InterPro"/>
</dbReference>
<keyword evidence="3" id="KW-0328">Glycosyltransferase</keyword>
<dbReference type="PANTHER" id="PTHR11214:SF351">
    <property type="entry name" value="BETA-1,3-GALACTOSYLTRANSFERASE PVG3"/>
    <property type="match status" value="1"/>
</dbReference>
<gene>
    <name evidence="11" type="ORF">VP01_3286g2</name>
</gene>
<evidence type="ECO:0000313" key="11">
    <source>
        <dbReference type="EMBL" id="KNZ53302.1"/>
    </source>
</evidence>
<comment type="subcellular location">
    <subcellularLocation>
        <location evidence="1">Golgi apparatus membrane</location>
        <topology evidence="1">Single-pass type II membrane protein</topology>
    </subcellularLocation>
</comment>
<protein>
    <recommendedName>
        <fullName evidence="13">Hexosyltransferase</fullName>
    </recommendedName>
</protein>
<dbReference type="OrthoDB" id="2139606at2759"/>
<keyword evidence="12" id="KW-1185">Reference proteome</keyword>
<keyword evidence="9" id="KW-0472">Membrane</keyword>
<feature type="compositionally biased region" description="Low complexity" evidence="10">
    <location>
        <begin position="32"/>
        <end position="49"/>
    </location>
</feature>
<evidence type="ECO:0000256" key="5">
    <source>
        <dbReference type="ARBA" id="ARBA00022692"/>
    </source>
</evidence>
<keyword evidence="7" id="KW-1133">Transmembrane helix</keyword>
<keyword evidence="6" id="KW-0735">Signal-anchor</keyword>
<evidence type="ECO:0000256" key="9">
    <source>
        <dbReference type="ARBA" id="ARBA00023136"/>
    </source>
</evidence>
<feature type="region of interest" description="Disordered" evidence="10">
    <location>
        <begin position="24"/>
        <end position="98"/>
    </location>
</feature>
<organism evidence="11 12">
    <name type="scientific">Puccinia sorghi</name>
    <dbReference type="NCBI Taxonomy" id="27349"/>
    <lineage>
        <taxon>Eukaryota</taxon>
        <taxon>Fungi</taxon>
        <taxon>Dikarya</taxon>
        <taxon>Basidiomycota</taxon>
        <taxon>Pucciniomycotina</taxon>
        <taxon>Pucciniomycetes</taxon>
        <taxon>Pucciniales</taxon>
        <taxon>Pucciniaceae</taxon>
        <taxon>Puccinia</taxon>
    </lineage>
</organism>
<evidence type="ECO:0000256" key="4">
    <source>
        <dbReference type="ARBA" id="ARBA00022679"/>
    </source>
</evidence>
<dbReference type="VEuPathDB" id="FungiDB:VP01_3286g2"/>
<dbReference type="PANTHER" id="PTHR11214">
    <property type="entry name" value="BETA-1,3-N-ACETYLGLUCOSAMINYLTRANSFERASE"/>
    <property type="match status" value="1"/>
</dbReference>
<feature type="region of interest" description="Disordered" evidence="10">
    <location>
        <begin position="377"/>
        <end position="414"/>
    </location>
</feature>
<dbReference type="GO" id="GO:0051072">
    <property type="term" value="P:4,6-pyruvylated galactose residue biosynthetic process"/>
    <property type="evidence" value="ECO:0007669"/>
    <property type="project" value="TreeGrafter"/>
</dbReference>
<dbReference type="GO" id="GO:0000139">
    <property type="term" value="C:Golgi membrane"/>
    <property type="evidence" value="ECO:0007669"/>
    <property type="project" value="UniProtKB-SubCell"/>
</dbReference>
<evidence type="ECO:0000313" key="12">
    <source>
        <dbReference type="Proteomes" id="UP000037035"/>
    </source>
</evidence>
<evidence type="ECO:0000256" key="3">
    <source>
        <dbReference type="ARBA" id="ARBA00022676"/>
    </source>
</evidence>
<dbReference type="Proteomes" id="UP000037035">
    <property type="component" value="Unassembled WGS sequence"/>
</dbReference>
<evidence type="ECO:0008006" key="13">
    <source>
        <dbReference type="Google" id="ProtNLM"/>
    </source>
</evidence>
<dbReference type="FunFam" id="3.90.550.50:FF:000109">
    <property type="entry name" value="Uncharacterized protein"/>
    <property type="match status" value="1"/>
</dbReference>
<keyword evidence="8" id="KW-0333">Golgi apparatus</keyword>
<evidence type="ECO:0000256" key="10">
    <source>
        <dbReference type="SAM" id="MobiDB-lite"/>
    </source>
</evidence>
<sequence>MGVKVGMLLVDDMAFAVKSLMDHHHHPSAKPDQQLSSASSDSTSLHSTSQPVLHHQTQPAQSSAPYFSQQSSSSPLSQPPPLNYESPSLPYSAHPSSPARNRWTLFTRFPWNPLRRSQRTPLLLPVSATGTPSGALSLRPPLRSRPAGLGFLLLLAGISSYLLLVSLLDQPNSLLLDPTIDPTTLLLRPFGDPLKPIHYSQPTAVSVALAQSTLERESGFYLRMQHAIHPNITSLNATALSQAIRFAEMQLSLGEEAGKSPKWYTPDQALIQNRPSSRFHCQDTSPTLIFLGIFTTPAAFEKRNLIRTLIKSDLPPNALIELKFISGEPQNENWMELIKAEQSIHHDLVILKDVQDNIDLGKTYHFFKWVTEREKRRQDRRPNSTESHGFREQLGLNGWPHQQPHGSSIDDRDPRKVVYGKPKFVIKSDDDTFFVIPNLLKAFKDLDCQKNVYWGTSQGSSKLFDSYFRGLGYGLSWPLVEWIGTSNMSLSSQVGIEDARVGAWLTDLDPVQDPVVRINEGWKMADWNQVEIDQDVIALHWLKQTEWFPMIRLKVLKVWQAANRAYRWDYFM</sequence>
<dbReference type="EMBL" id="LAVV01008264">
    <property type="protein sequence ID" value="KNZ53302.1"/>
    <property type="molecule type" value="Genomic_DNA"/>
</dbReference>
<dbReference type="Gene3D" id="3.90.550.50">
    <property type="match status" value="1"/>
</dbReference>
<evidence type="ECO:0000256" key="2">
    <source>
        <dbReference type="ARBA" id="ARBA00008661"/>
    </source>
</evidence>
<feature type="compositionally biased region" description="Low complexity" evidence="10">
    <location>
        <begin position="58"/>
        <end position="76"/>
    </location>
</feature>
<comment type="similarity">
    <text evidence="2">Belongs to the glycosyltransferase 31 family.</text>
</comment>
<dbReference type="STRING" id="27349.A0A0L6UYI8"/>
<name>A0A0L6UYI8_9BASI</name>
<feature type="compositionally biased region" description="Basic and acidic residues" evidence="10">
    <location>
        <begin position="377"/>
        <end position="391"/>
    </location>
</feature>
<evidence type="ECO:0000256" key="1">
    <source>
        <dbReference type="ARBA" id="ARBA00004323"/>
    </source>
</evidence>
<proteinExistence type="inferred from homology"/>
<reference evidence="11 12" key="1">
    <citation type="submission" date="2015-08" db="EMBL/GenBank/DDBJ databases">
        <title>Next Generation Sequencing and Analysis of the Genome of Puccinia sorghi L Schw, the Causal Agent of Maize Common Rust.</title>
        <authorList>
            <person name="Rochi L."/>
            <person name="Burguener G."/>
            <person name="Darino M."/>
            <person name="Turjanski A."/>
            <person name="Kreff E."/>
            <person name="Dieguez M.J."/>
            <person name="Sacco F."/>
        </authorList>
    </citation>
    <scope>NUCLEOTIDE SEQUENCE [LARGE SCALE GENOMIC DNA]</scope>
    <source>
        <strain evidence="11 12">RO10H11247</strain>
    </source>
</reference>
<evidence type="ECO:0000256" key="6">
    <source>
        <dbReference type="ARBA" id="ARBA00022968"/>
    </source>
</evidence>
<evidence type="ECO:0000256" key="8">
    <source>
        <dbReference type="ARBA" id="ARBA00023034"/>
    </source>
</evidence>
<accession>A0A0L6UYI8</accession>
<keyword evidence="5" id="KW-0812">Transmembrane</keyword>
<comment type="caution">
    <text evidence="11">The sequence shown here is derived from an EMBL/GenBank/DDBJ whole genome shotgun (WGS) entry which is preliminary data.</text>
</comment>
<evidence type="ECO:0000256" key="7">
    <source>
        <dbReference type="ARBA" id="ARBA00022989"/>
    </source>
</evidence>